<evidence type="ECO:0000256" key="3">
    <source>
        <dbReference type="ARBA" id="ARBA00022729"/>
    </source>
</evidence>
<gene>
    <name evidence="9" type="ORF">LX80_01803</name>
</gene>
<comment type="subcellular location">
    <subcellularLocation>
        <location evidence="1">Cell outer membrane</location>
    </subcellularLocation>
</comment>
<keyword evidence="10" id="KW-1185">Reference proteome</keyword>
<feature type="domain" description="SusD-like N-terminal" evidence="8">
    <location>
        <begin position="84"/>
        <end position="229"/>
    </location>
</feature>
<dbReference type="InterPro" id="IPR011990">
    <property type="entry name" value="TPR-like_helical_dom_sf"/>
</dbReference>
<protein>
    <submittedName>
        <fullName evidence="9">SusD-like starch-binding protein associating with outer membrane</fullName>
    </submittedName>
</protein>
<reference evidence="9 10" key="1">
    <citation type="submission" date="2018-06" db="EMBL/GenBank/DDBJ databases">
        <title>Genomic Encyclopedia of Archaeal and Bacterial Type Strains, Phase II (KMG-II): from individual species to whole genera.</title>
        <authorList>
            <person name="Goeker M."/>
        </authorList>
    </citation>
    <scope>NUCLEOTIDE SEQUENCE [LARGE SCALE GENOMIC DNA]</scope>
    <source>
        <strain evidence="9 10">DSM 23241</strain>
    </source>
</reference>
<feature type="signal peptide" evidence="6">
    <location>
        <begin position="1"/>
        <end position="19"/>
    </location>
</feature>
<evidence type="ECO:0000313" key="10">
    <source>
        <dbReference type="Proteomes" id="UP000249720"/>
    </source>
</evidence>
<evidence type="ECO:0000259" key="8">
    <source>
        <dbReference type="Pfam" id="PF14322"/>
    </source>
</evidence>
<keyword evidence="5" id="KW-0998">Cell outer membrane</keyword>
<keyword evidence="3 6" id="KW-0732">Signal</keyword>
<dbReference type="CDD" id="cd08977">
    <property type="entry name" value="SusD"/>
    <property type="match status" value="1"/>
</dbReference>
<sequence>MKQFLYKSLLLLGVVYGTACNKMLNTQPTQSIDQTVALNTSSDVLVALTGAYADMGVENAYGGLTFVAPDLLGNFAELNWSGTYQGMTQIYNKSIPIDNNFTTQNWLTSYKAINDVNNVLNALNVVTADKKASVEGQAKFIRGALYFDLVRLFARAWNDGDPTANDGVPLVLTPTTGITDANKVSRNKVSEVYAQVISDLTDAESLLPATNGFYANKAAASAMLARVYLQKGDYPNAAAAANRAITTATANGFALTSTYAAAFPAPYPPAAVPNTSEDLFAMQVTPTSGYNTFNEYYSPYSRGDIQINQAHLNLYEPGDARLGLFYNSGGSIYTAKFDNVYGNVHIIRLAEMYLTRAEANFRMGTQVGDAPVNDINKIRQRVNLPPYTASNLTLAAILKERKLELAFEGFTLHDVKRTQGTVGNLNYNSPKLVFPIPKREIIVNPNLTQNAGY</sequence>
<dbReference type="EMBL" id="QKZV01000005">
    <property type="protein sequence ID" value="PZX62321.1"/>
    <property type="molecule type" value="Genomic_DNA"/>
</dbReference>
<organism evidence="9 10">
    <name type="scientific">Hydrotalea sandarakina</name>
    <dbReference type="NCBI Taxonomy" id="1004304"/>
    <lineage>
        <taxon>Bacteria</taxon>
        <taxon>Pseudomonadati</taxon>
        <taxon>Bacteroidota</taxon>
        <taxon>Chitinophagia</taxon>
        <taxon>Chitinophagales</taxon>
        <taxon>Chitinophagaceae</taxon>
        <taxon>Hydrotalea</taxon>
    </lineage>
</organism>
<dbReference type="Pfam" id="PF14322">
    <property type="entry name" value="SusD-like_3"/>
    <property type="match status" value="1"/>
</dbReference>
<dbReference type="Pfam" id="PF07980">
    <property type="entry name" value="SusD_RagB"/>
    <property type="match status" value="1"/>
</dbReference>
<comment type="similarity">
    <text evidence="2">Belongs to the SusD family.</text>
</comment>
<evidence type="ECO:0000256" key="5">
    <source>
        <dbReference type="ARBA" id="ARBA00023237"/>
    </source>
</evidence>
<dbReference type="OrthoDB" id="1080118at2"/>
<evidence type="ECO:0000256" key="2">
    <source>
        <dbReference type="ARBA" id="ARBA00006275"/>
    </source>
</evidence>
<feature type="chain" id="PRO_5015876978" evidence="6">
    <location>
        <begin position="20"/>
        <end position="453"/>
    </location>
</feature>
<evidence type="ECO:0000256" key="4">
    <source>
        <dbReference type="ARBA" id="ARBA00023136"/>
    </source>
</evidence>
<feature type="domain" description="RagB/SusD" evidence="7">
    <location>
        <begin position="343"/>
        <end position="428"/>
    </location>
</feature>
<dbReference type="GO" id="GO:0009279">
    <property type="term" value="C:cell outer membrane"/>
    <property type="evidence" value="ECO:0007669"/>
    <property type="project" value="UniProtKB-SubCell"/>
</dbReference>
<dbReference type="InterPro" id="IPR033985">
    <property type="entry name" value="SusD-like_N"/>
</dbReference>
<proteinExistence type="inferred from homology"/>
<keyword evidence="4" id="KW-0472">Membrane</keyword>
<dbReference type="Gene3D" id="1.25.40.390">
    <property type="match status" value="1"/>
</dbReference>
<dbReference type="RefSeq" id="WP_111295455.1">
    <property type="nucleotide sequence ID" value="NZ_QKZV01000005.1"/>
</dbReference>
<evidence type="ECO:0000256" key="6">
    <source>
        <dbReference type="SAM" id="SignalP"/>
    </source>
</evidence>
<dbReference type="SUPFAM" id="SSF48452">
    <property type="entry name" value="TPR-like"/>
    <property type="match status" value="1"/>
</dbReference>
<accession>A0A2W7RPQ6</accession>
<dbReference type="InterPro" id="IPR012944">
    <property type="entry name" value="SusD_RagB_dom"/>
</dbReference>
<evidence type="ECO:0000259" key="7">
    <source>
        <dbReference type="Pfam" id="PF07980"/>
    </source>
</evidence>
<comment type="caution">
    <text evidence="9">The sequence shown here is derived from an EMBL/GenBank/DDBJ whole genome shotgun (WGS) entry which is preliminary data.</text>
</comment>
<dbReference type="AlphaFoldDB" id="A0A2W7RPQ6"/>
<name>A0A2W7RPQ6_9BACT</name>
<evidence type="ECO:0000256" key="1">
    <source>
        <dbReference type="ARBA" id="ARBA00004442"/>
    </source>
</evidence>
<evidence type="ECO:0000313" key="9">
    <source>
        <dbReference type="EMBL" id="PZX62321.1"/>
    </source>
</evidence>
<dbReference type="Proteomes" id="UP000249720">
    <property type="component" value="Unassembled WGS sequence"/>
</dbReference>